<protein>
    <submittedName>
        <fullName evidence="2">Uncharacterized protein</fullName>
    </submittedName>
</protein>
<dbReference type="AlphaFoldDB" id="A0A9P1DN32"/>
<sequence length="837" mass="92583">MKCMGALVGSTLVDPSKTSWPNFMKKLRKFLESMIQKSGKIRSLVREIADVYSKSDVLQKSSSQSLDELQKLDGQYDVCNNVMAKGEVNGFGPECSTACAAEAKTRNAKRYEKKDADLPGSPPVKKEKKDKTDKRAGNAVKAFSKDIGQGVLASKASGSAIKESEGPFPWPVPLGRGRSGTATGDGLAAGNGQGLGGLSSSLCPPVAPSVPEWLAHLPLELQGNKRLLNIADESAAMPCIAFDLPRPNLCAGRVLEHCVKTVSSCRAAIRAAKGIVSDLGEDVAAKSRGLTELSRCHETTSERDVERLTRKFNLSLRIPITELQKSPGVRYTGTFHVIALRDWIQYIVSHGLWHVLLGLHNADGKRERAILREFWRLYRIAHPQHQLFDAIQKYAIDEGRLLPVLMHGDEGRGRKKSPFLVTSFHSVLGFGTNLANSERKRRKYLSMKLNYCGSTNTSRMISGCLPKMSKDEAALQDLLTYTTGDCWRMLEHGVLDADGQRYHAACINAVGDWMWLAKAGNLERSFSNVPKKPLVAGSRPKGICHLCLAGRPGFDFENLSSDPAWLGTLFTPGDEPWKSKPILLSLPHDPARAAGFFAYDVWHAFHLGLGKSFVAAVLACISDRFGASTVDARFLELTDLYLQFCDESREPAYITAITKESCEWPDRKTFPNGQWHKGHGTTTLLRFLESWFSKNNVADDLILSMCAEAVVVLNRCFHEMYASDLWLEVSACHRIGGIGMQFLCLYQRLALEAFSQSKALFAYLPKCHIVHHIMMGLAKAHVASLNPLTFGVQIDEDFIGKKSRVARRVAPTQVIKRVLQRSLQIAYADWQEAGYIK</sequence>
<reference evidence="2" key="1">
    <citation type="submission" date="2022-10" db="EMBL/GenBank/DDBJ databases">
        <authorList>
            <person name="Chen Y."/>
            <person name="Dougan E. K."/>
            <person name="Chan C."/>
            <person name="Rhodes N."/>
            <person name="Thang M."/>
        </authorList>
    </citation>
    <scope>NUCLEOTIDE SEQUENCE</scope>
</reference>
<feature type="compositionally biased region" description="Basic and acidic residues" evidence="1">
    <location>
        <begin position="124"/>
        <end position="136"/>
    </location>
</feature>
<comment type="caution">
    <text evidence="2">The sequence shown here is derived from an EMBL/GenBank/DDBJ whole genome shotgun (WGS) entry which is preliminary data.</text>
</comment>
<proteinExistence type="predicted"/>
<reference evidence="3" key="2">
    <citation type="submission" date="2024-04" db="EMBL/GenBank/DDBJ databases">
        <authorList>
            <person name="Chen Y."/>
            <person name="Shah S."/>
            <person name="Dougan E. K."/>
            <person name="Thang M."/>
            <person name="Chan C."/>
        </authorList>
    </citation>
    <scope>NUCLEOTIDE SEQUENCE [LARGE SCALE GENOMIC DNA]</scope>
</reference>
<organism evidence="2">
    <name type="scientific">Cladocopium goreaui</name>
    <dbReference type="NCBI Taxonomy" id="2562237"/>
    <lineage>
        <taxon>Eukaryota</taxon>
        <taxon>Sar</taxon>
        <taxon>Alveolata</taxon>
        <taxon>Dinophyceae</taxon>
        <taxon>Suessiales</taxon>
        <taxon>Symbiodiniaceae</taxon>
        <taxon>Cladocopium</taxon>
    </lineage>
</organism>
<evidence type="ECO:0000256" key="1">
    <source>
        <dbReference type="SAM" id="MobiDB-lite"/>
    </source>
</evidence>
<keyword evidence="4" id="KW-1185">Reference proteome</keyword>
<feature type="region of interest" description="Disordered" evidence="1">
    <location>
        <begin position="106"/>
        <end position="136"/>
    </location>
</feature>
<dbReference type="EMBL" id="CAMXCT010005846">
    <property type="protein sequence ID" value="CAI4013402.1"/>
    <property type="molecule type" value="Genomic_DNA"/>
</dbReference>
<accession>A0A9P1DN32</accession>
<dbReference type="EMBL" id="CAMXCT030005846">
    <property type="protein sequence ID" value="CAL4800714.1"/>
    <property type="molecule type" value="Genomic_DNA"/>
</dbReference>
<evidence type="ECO:0000313" key="4">
    <source>
        <dbReference type="Proteomes" id="UP001152797"/>
    </source>
</evidence>
<gene>
    <name evidence="2" type="ORF">C1SCF055_LOCUS38374</name>
</gene>
<name>A0A9P1DN32_9DINO</name>
<evidence type="ECO:0000313" key="2">
    <source>
        <dbReference type="EMBL" id="CAI4013402.1"/>
    </source>
</evidence>
<feature type="compositionally biased region" description="Basic and acidic residues" evidence="1">
    <location>
        <begin position="106"/>
        <end position="117"/>
    </location>
</feature>
<evidence type="ECO:0000313" key="3">
    <source>
        <dbReference type="EMBL" id="CAL1166777.1"/>
    </source>
</evidence>
<dbReference type="EMBL" id="CAMXCT020005846">
    <property type="protein sequence ID" value="CAL1166777.1"/>
    <property type="molecule type" value="Genomic_DNA"/>
</dbReference>
<dbReference type="Proteomes" id="UP001152797">
    <property type="component" value="Unassembled WGS sequence"/>
</dbReference>
<feature type="region of interest" description="Disordered" evidence="1">
    <location>
        <begin position="158"/>
        <end position="183"/>
    </location>
</feature>